<dbReference type="PANTHER" id="PTHR10122">
    <property type="entry name" value="CYTOCHROME C OXIDASE SUBUNIT 5B, MITOCHONDRIAL"/>
    <property type="match status" value="1"/>
</dbReference>
<dbReference type="OrthoDB" id="10249250at2759"/>
<feature type="binding site" evidence="3">
    <location>
        <position position="85"/>
    </location>
    <ligand>
        <name>Zn(2+)</name>
        <dbReference type="ChEBI" id="CHEBI:29105"/>
    </ligand>
</feature>
<dbReference type="Proteomes" id="UP000292052">
    <property type="component" value="Unassembled WGS sequence"/>
</dbReference>
<feature type="binding site" evidence="3">
    <location>
        <position position="109"/>
    </location>
    <ligand>
        <name>Zn(2+)</name>
        <dbReference type="ChEBI" id="CHEBI:29105"/>
    </ligand>
</feature>
<dbReference type="InterPro" id="IPR036972">
    <property type="entry name" value="Cyt_c_oxidase_su5b_sf"/>
</dbReference>
<dbReference type="FunFam" id="2.60.11.10:FF:000004">
    <property type="entry name" value="Cytochrome c oxidase subunit 5B"/>
    <property type="match status" value="1"/>
</dbReference>
<feature type="binding site" evidence="3">
    <location>
        <position position="107"/>
    </location>
    <ligand>
        <name>Zn(2+)</name>
        <dbReference type="ChEBI" id="CHEBI:29105"/>
    </ligand>
</feature>
<dbReference type="GO" id="GO:0005740">
    <property type="term" value="C:mitochondrial envelope"/>
    <property type="evidence" value="ECO:0007669"/>
    <property type="project" value="InterPro"/>
</dbReference>
<keyword evidence="5" id="KW-1185">Reference proteome</keyword>
<evidence type="ECO:0000256" key="2">
    <source>
        <dbReference type="ARBA" id="ARBA00022833"/>
    </source>
</evidence>
<proteinExistence type="predicted"/>
<evidence type="ECO:0000313" key="4">
    <source>
        <dbReference type="EMBL" id="RZC35399.1"/>
    </source>
</evidence>
<dbReference type="SUPFAM" id="SSF57802">
    <property type="entry name" value="Rubredoxin-like"/>
    <property type="match status" value="1"/>
</dbReference>
<evidence type="ECO:0000256" key="3">
    <source>
        <dbReference type="PIRSR" id="PIRSR602124-1"/>
    </source>
</evidence>
<dbReference type="GO" id="GO:0045277">
    <property type="term" value="C:respiratory chain complex IV"/>
    <property type="evidence" value="ECO:0007669"/>
    <property type="project" value="InterPro"/>
</dbReference>
<dbReference type="InterPro" id="IPR002124">
    <property type="entry name" value="Cyt_c_oxidase_su5b"/>
</dbReference>
<dbReference type="Pfam" id="PF01215">
    <property type="entry name" value="COX5B"/>
    <property type="match status" value="1"/>
</dbReference>
<gene>
    <name evidence="4" type="ORF">BDFB_010459</name>
</gene>
<protein>
    <submittedName>
        <fullName evidence="4">COX5B domain containing protein</fullName>
    </submittedName>
</protein>
<comment type="caution">
    <text evidence="4">The sequence shown here is derived from an EMBL/GenBank/DDBJ whole genome shotgun (WGS) entry which is preliminary data.</text>
</comment>
<evidence type="ECO:0000313" key="5">
    <source>
        <dbReference type="Proteomes" id="UP000292052"/>
    </source>
</evidence>
<accession>A0A482VSL1</accession>
<reference evidence="4 5" key="1">
    <citation type="submission" date="2017-03" db="EMBL/GenBank/DDBJ databases">
        <title>Genome of the blue death feigning beetle - Asbolus verrucosus.</title>
        <authorList>
            <person name="Rider S.D."/>
        </authorList>
    </citation>
    <scope>NUCLEOTIDE SEQUENCE [LARGE SCALE GENOMIC DNA]</scope>
    <source>
        <strain evidence="4">Butters</strain>
        <tissue evidence="4">Head and leg muscle</tissue>
    </source>
</reference>
<dbReference type="CDD" id="cd00924">
    <property type="entry name" value="Cyt_c_Oxidase_Vb"/>
    <property type="match status" value="1"/>
</dbReference>
<sequence>MASLWGRIAAAGMRKNVLHLICRFATKVTMGDPFEHATGIEKRELLAKLAGNENPFDLRVVKRGPGTKSQPNEIPSAFDSRIVGCICEEESTSINYMWLYKDAPKRCECGHWFVLVHKAPV</sequence>
<dbReference type="STRING" id="1661398.A0A482VSL1"/>
<dbReference type="GO" id="GO:0046872">
    <property type="term" value="F:metal ion binding"/>
    <property type="evidence" value="ECO:0007669"/>
    <property type="project" value="UniProtKB-KW"/>
</dbReference>
<feature type="binding site" evidence="3">
    <location>
        <position position="87"/>
    </location>
    <ligand>
        <name>Zn(2+)</name>
        <dbReference type="ChEBI" id="CHEBI:29105"/>
    </ligand>
</feature>
<dbReference type="PANTHER" id="PTHR10122:SF0">
    <property type="entry name" value="CYTOCHROME C OXIDASE SUBUNIT 5B, ISOFORM A-RELATED"/>
    <property type="match status" value="1"/>
</dbReference>
<dbReference type="AlphaFoldDB" id="A0A482VSL1"/>
<organism evidence="4 5">
    <name type="scientific">Asbolus verrucosus</name>
    <name type="common">Desert ironclad beetle</name>
    <dbReference type="NCBI Taxonomy" id="1661398"/>
    <lineage>
        <taxon>Eukaryota</taxon>
        <taxon>Metazoa</taxon>
        <taxon>Ecdysozoa</taxon>
        <taxon>Arthropoda</taxon>
        <taxon>Hexapoda</taxon>
        <taxon>Insecta</taxon>
        <taxon>Pterygota</taxon>
        <taxon>Neoptera</taxon>
        <taxon>Endopterygota</taxon>
        <taxon>Coleoptera</taxon>
        <taxon>Polyphaga</taxon>
        <taxon>Cucujiformia</taxon>
        <taxon>Tenebrionidae</taxon>
        <taxon>Pimeliinae</taxon>
        <taxon>Asbolus</taxon>
    </lineage>
</organism>
<dbReference type="GO" id="GO:0006123">
    <property type="term" value="P:mitochondrial electron transport, cytochrome c to oxygen"/>
    <property type="evidence" value="ECO:0007669"/>
    <property type="project" value="InterPro"/>
</dbReference>
<dbReference type="Gene3D" id="2.60.11.10">
    <property type="entry name" value="Cytochrome c oxidase, subunit Vb"/>
    <property type="match status" value="1"/>
</dbReference>
<keyword evidence="1 3" id="KW-0479">Metal-binding</keyword>
<dbReference type="EMBL" id="QDEB01071286">
    <property type="protein sequence ID" value="RZC35399.1"/>
    <property type="molecule type" value="Genomic_DNA"/>
</dbReference>
<evidence type="ECO:0000256" key="1">
    <source>
        <dbReference type="ARBA" id="ARBA00022723"/>
    </source>
</evidence>
<dbReference type="PROSITE" id="PS51359">
    <property type="entry name" value="COX5B_2"/>
    <property type="match status" value="1"/>
</dbReference>
<name>A0A482VSL1_ASBVE</name>
<keyword evidence="2 3" id="KW-0862">Zinc</keyword>